<evidence type="ECO:0000256" key="7">
    <source>
        <dbReference type="SAM" id="MobiDB-lite"/>
    </source>
</evidence>
<feature type="region of interest" description="Disordered" evidence="7">
    <location>
        <begin position="32"/>
        <end position="82"/>
    </location>
</feature>
<sequence length="1516" mass="168574">MKNLMGWRDEEGDILKMIEDKHDSLADTTRSLSSLFSPEQGEGSSSLQFSSSSKLASIKKEKKEDSKIHPASSSAPEDVTLGSLEMKEQAVLKMIRSIVQEELRSPEKGENKTDWLKMNEEEQDSSLALRVEKFYLSHLCDVASYALKLSQAQDLTSAYIRRSMLSPSESDDVPETSFVKREEEEDIADGMPKIEKNTKQQKKGLFDEEEREMSEAGKMLEKKEIKKTIDPWILERLSQHPSSSFLPAAGNLPDRQEIFLQLGKLSDLLRHLQTSENTQARKAFLRYLSCCPSLSSQLPRLASVLKNSLLLSHLQRSFTQPNDLTSSSFLCKSPEEILCSSPKKSRRMLGGQDEECADQKPFSSSSLAFSSPSPNVTVSLPNSGYIDGDASLLQKRMYHPSWLWRAEEGADGDAHHDGGVCTAAAARVFESTERYVKKCLLDACGGAEGSSSASSQGMQIFTVPSLLTLRRIGGLYTQHFRGRENIFNEMLDAFFQSSLSKVASKSTDIMKGSYFLYRFPRNGFASMIKSGSKGSNVNFAMISVFLGQQSLEGQRVKFMTSDRSLPSFRPYDFGSRARGFITSSFLSGLKEEEYFFHCMAGREGLVDTAVKTATSGYLQRSVIKGLEALTVRYDGSVRDSDGSIVQFIYGDDGLDPAHRLTFEKIHMALDNPRVIERVFKKPSATRTVSSPHTPPATTKDDASSSHGGEAKNSKEEEERRRRAAGEGSGAHDFDCVSPLTRLGQTSFKFEGEMRSIIDKAIARYDKLRASYSSSSSSCSRSGGDKTSHMPHKKKKKREGGEEEVAKDQYDLQGGEFAEKDTKKASSSCEVSRRIGLERDELDQILRVIYHKCCTPPGEAVGCVAAQSIGEPATQMTLNTFHLAGHGAANVTMGIPRLRELLQRGAVTKTPILYIPIRTEAFPSSGSLDMKTQKNKKASGEGEDSEKNVVLDNLGGEGDEEEDRAAEILTRNTGIALRGFTTIRLSDCVHSLGVEANVCYHPPGCLRGCPAFHLPPYASKPNGASTSPPPVLFSRLYWQYEVSLQLENLTHFSQIVRSFTPAQVCTFILKKVIKTFLRKVTRLMVASVAHHGRFDFSEGKSDIQTFFQNFMCQDNKLTQWDHRSKVKEVLRSAKVGDGETSNTAGGDGDGGVDELMGSVSRRGGDCQDDEKDEDSKGKKSLDDDVDDEGKQKKGKRGEDGEDEEGSEEDRDKEDDDESEKEDDDEADEKKELSEDDDEEDEDGRGGARGQADEEDGSNREKKSGKHSLKSKKERHAKEKTKKMLSADTDEADTSSPSTDSESDDEEDTSSSEDDEEEDKHRQQNALKKPSRKEKIDMTDDDPDDTDAEGKTKKANKQSKRREGRDQFASTFSPLLLSFTDLLQTKHFNMVTHLFETEQTKAGREAEAKKEGSQSHSKKKNKEAENELESMIAPSPIEDDALWVDGRRQKGLVLLNRDIASVLHEVFVCPETWRIVVKFGWPVERCPYRLELLPMLTGLLKKCKMQQPEGVAAPRIVQ</sequence>
<accession>A0A2C6LE39</accession>
<dbReference type="GO" id="GO:0003677">
    <property type="term" value="F:DNA binding"/>
    <property type="evidence" value="ECO:0007669"/>
    <property type="project" value="InterPro"/>
</dbReference>
<evidence type="ECO:0000313" key="11">
    <source>
        <dbReference type="Proteomes" id="UP000221165"/>
    </source>
</evidence>
<protein>
    <recommendedName>
        <fullName evidence="2">DNA-directed RNA polymerase</fullName>
        <ecNumber evidence="2">2.7.7.6</ecNumber>
    </recommendedName>
</protein>
<feature type="region of interest" description="Disordered" evidence="7">
    <location>
        <begin position="1130"/>
        <end position="1364"/>
    </location>
</feature>
<dbReference type="InterPro" id="IPR045867">
    <property type="entry name" value="DNA-dir_RpoC_beta_prime"/>
</dbReference>
<feature type="region of interest" description="Disordered" evidence="7">
    <location>
        <begin position="1397"/>
        <end position="1429"/>
    </location>
</feature>
<feature type="domain" description="RNA polymerase Rpb1" evidence="9">
    <location>
        <begin position="484"/>
        <end position="581"/>
    </location>
</feature>
<keyword evidence="3 10" id="KW-0240">DNA-directed RNA polymerase</keyword>
<dbReference type="PANTHER" id="PTHR19376">
    <property type="entry name" value="DNA-DIRECTED RNA POLYMERASE"/>
    <property type="match status" value="1"/>
</dbReference>
<feature type="compositionally biased region" description="Basic and acidic residues" evidence="7">
    <location>
        <begin position="58"/>
        <end position="68"/>
    </location>
</feature>
<feature type="non-terminal residue" evidence="10">
    <location>
        <position position="1516"/>
    </location>
</feature>
<keyword evidence="5" id="KW-0548">Nucleotidyltransferase</keyword>
<dbReference type="InterPro" id="IPR007083">
    <property type="entry name" value="RNA_pol_Rpb1_4"/>
</dbReference>
<feature type="compositionally biased region" description="Low complexity" evidence="7">
    <location>
        <begin position="361"/>
        <end position="374"/>
    </location>
</feature>
<dbReference type="Gene3D" id="6.10.250.2940">
    <property type="match status" value="1"/>
</dbReference>
<feature type="region of interest" description="Disordered" evidence="7">
    <location>
        <begin position="166"/>
        <end position="209"/>
    </location>
</feature>
<evidence type="ECO:0000259" key="8">
    <source>
        <dbReference type="Pfam" id="PF04998"/>
    </source>
</evidence>
<feature type="compositionally biased region" description="Basic residues" evidence="7">
    <location>
        <begin position="788"/>
        <end position="797"/>
    </location>
</feature>
<organism evidence="10 11">
    <name type="scientific">Cystoisospora suis</name>
    <dbReference type="NCBI Taxonomy" id="483139"/>
    <lineage>
        <taxon>Eukaryota</taxon>
        <taxon>Sar</taxon>
        <taxon>Alveolata</taxon>
        <taxon>Apicomplexa</taxon>
        <taxon>Conoidasida</taxon>
        <taxon>Coccidia</taxon>
        <taxon>Eucoccidiorida</taxon>
        <taxon>Eimeriorina</taxon>
        <taxon>Sarcocystidae</taxon>
        <taxon>Cystoisospora</taxon>
    </lineage>
</organism>
<evidence type="ECO:0000256" key="4">
    <source>
        <dbReference type="ARBA" id="ARBA00022679"/>
    </source>
</evidence>
<dbReference type="InterPro" id="IPR007081">
    <property type="entry name" value="RNA_pol_Rpb1_5"/>
</dbReference>
<dbReference type="GO" id="GO:0005736">
    <property type="term" value="C:RNA polymerase I complex"/>
    <property type="evidence" value="ECO:0007669"/>
    <property type="project" value="TreeGrafter"/>
</dbReference>
<gene>
    <name evidence="10" type="ORF">CSUI_000971</name>
</gene>
<dbReference type="GO" id="GO:0003899">
    <property type="term" value="F:DNA-directed RNA polymerase activity"/>
    <property type="evidence" value="ECO:0007669"/>
    <property type="project" value="UniProtKB-EC"/>
</dbReference>
<comment type="caution">
    <text evidence="10">The sequence shown here is derived from an EMBL/GenBank/DDBJ whole genome shotgun (WGS) entry which is preliminary data.</text>
</comment>
<dbReference type="InterPro" id="IPR038120">
    <property type="entry name" value="Rpb1_funnel_sf"/>
</dbReference>
<feature type="compositionally biased region" description="Basic and acidic residues" evidence="7">
    <location>
        <begin position="698"/>
        <end position="734"/>
    </location>
</feature>
<dbReference type="EC" id="2.7.7.6" evidence="2"/>
<dbReference type="EMBL" id="MIGC01000379">
    <property type="protein sequence ID" value="PHJ25175.1"/>
    <property type="molecule type" value="Genomic_DNA"/>
</dbReference>
<feature type="region of interest" description="Disordered" evidence="7">
    <location>
        <begin position="342"/>
        <end position="374"/>
    </location>
</feature>
<reference evidence="10 11" key="1">
    <citation type="journal article" date="2017" name="Int. J. Parasitol.">
        <title>The genome of the protozoan parasite Cystoisospora suis and a reverse vaccinology approach to identify vaccine candidates.</title>
        <authorList>
            <person name="Palmieri N."/>
            <person name="Shrestha A."/>
            <person name="Ruttkowski B."/>
            <person name="Beck T."/>
            <person name="Vogl C."/>
            <person name="Tomley F."/>
            <person name="Blake D.P."/>
            <person name="Joachim A."/>
        </authorList>
    </citation>
    <scope>NUCLEOTIDE SEQUENCE [LARGE SCALE GENOMIC DNA]</scope>
    <source>
        <strain evidence="10 11">Wien I</strain>
    </source>
</reference>
<feature type="region of interest" description="Disordered" evidence="7">
    <location>
        <begin position="924"/>
        <end position="961"/>
    </location>
</feature>
<evidence type="ECO:0000256" key="2">
    <source>
        <dbReference type="ARBA" id="ARBA00012418"/>
    </source>
</evidence>
<evidence type="ECO:0000256" key="6">
    <source>
        <dbReference type="ARBA" id="ARBA00023163"/>
    </source>
</evidence>
<comment type="similarity">
    <text evidence="1">Belongs to the RNA polymerase beta' chain family.</text>
</comment>
<dbReference type="OrthoDB" id="270392at2759"/>
<dbReference type="Pfam" id="PF05000">
    <property type="entry name" value="RNA_pol_Rpb1_4"/>
    <property type="match status" value="1"/>
</dbReference>
<evidence type="ECO:0000256" key="5">
    <source>
        <dbReference type="ARBA" id="ARBA00022695"/>
    </source>
</evidence>
<feature type="compositionally biased region" description="Basic and acidic residues" evidence="7">
    <location>
        <begin position="1397"/>
        <end position="1411"/>
    </location>
</feature>
<feature type="compositionally biased region" description="Acidic residues" evidence="7">
    <location>
        <begin position="1299"/>
        <end position="1316"/>
    </location>
</feature>
<feature type="region of interest" description="Disordered" evidence="7">
    <location>
        <begin position="682"/>
        <end position="735"/>
    </location>
</feature>
<evidence type="ECO:0000313" key="10">
    <source>
        <dbReference type="EMBL" id="PHJ25175.1"/>
    </source>
</evidence>
<feature type="domain" description="RNA polymerase Rpb1" evidence="8">
    <location>
        <begin position="588"/>
        <end position="954"/>
    </location>
</feature>
<feature type="compositionally biased region" description="Basic residues" evidence="7">
    <location>
        <begin position="1261"/>
        <end position="1281"/>
    </location>
</feature>
<evidence type="ECO:0000256" key="3">
    <source>
        <dbReference type="ARBA" id="ARBA00022478"/>
    </source>
</evidence>
<dbReference type="GeneID" id="94424388"/>
<feature type="compositionally biased region" description="Low complexity" evidence="7">
    <location>
        <begin position="44"/>
        <end position="56"/>
    </location>
</feature>
<evidence type="ECO:0000256" key="1">
    <source>
        <dbReference type="ARBA" id="ARBA00006460"/>
    </source>
</evidence>
<dbReference type="Pfam" id="PF04998">
    <property type="entry name" value="RNA_pol_Rpb1_5"/>
    <property type="match status" value="1"/>
</dbReference>
<feature type="compositionally biased region" description="Low complexity" evidence="7">
    <location>
        <begin position="772"/>
        <end position="781"/>
    </location>
</feature>
<dbReference type="VEuPathDB" id="ToxoDB:CSUI_000971"/>
<feature type="region of interest" description="Disordered" evidence="7">
    <location>
        <begin position="772"/>
        <end position="818"/>
    </location>
</feature>
<keyword evidence="4" id="KW-0808">Transferase</keyword>
<proteinExistence type="inferred from homology"/>
<dbReference type="GO" id="GO:0006351">
    <property type="term" value="P:DNA-templated transcription"/>
    <property type="evidence" value="ECO:0007669"/>
    <property type="project" value="InterPro"/>
</dbReference>
<feature type="compositionally biased region" description="Acidic residues" evidence="7">
    <location>
        <begin position="1198"/>
        <end position="1225"/>
    </location>
</feature>
<dbReference type="Proteomes" id="UP000221165">
    <property type="component" value="Unassembled WGS sequence"/>
</dbReference>
<keyword evidence="11" id="KW-1185">Reference proteome</keyword>
<dbReference type="Gene3D" id="1.10.132.30">
    <property type="match status" value="1"/>
</dbReference>
<keyword evidence="6" id="KW-0804">Transcription</keyword>
<dbReference type="PANTHER" id="PTHR19376:SF11">
    <property type="entry name" value="DNA-DIRECTED RNA POLYMERASE I SUBUNIT RPA1"/>
    <property type="match status" value="1"/>
</dbReference>
<dbReference type="SUPFAM" id="SSF64484">
    <property type="entry name" value="beta and beta-prime subunits of DNA dependent RNA-polymerase"/>
    <property type="match status" value="1"/>
</dbReference>
<name>A0A2C6LE39_9APIC</name>
<dbReference type="RefSeq" id="XP_067926847.1">
    <property type="nucleotide sequence ID" value="XM_068061177.1"/>
</dbReference>
<evidence type="ECO:0000259" key="9">
    <source>
        <dbReference type="Pfam" id="PF05000"/>
    </source>
</evidence>
<feature type="compositionally biased region" description="Basic and acidic residues" evidence="7">
    <location>
        <begin position="1172"/>
        <end position="1181"/>
    </location>
</feature>
<feature type="compositionally biased region" description="Acidic residues" evidence="7">
    <location>
        <begin position="1232"/>
        <end position="1241"/>
    </location>
</feature>
<dbReference type="Gene3D" id="6.20.50.80">
    <property type="match status" value="1"/>
</dbReference>